<dbReference type="STRING" id="36847.CLNEO_16680"/>
<dbReference type="InterPro" id="IPR002187">
    <property type="entry name" value="N-reg_PII"/>
</dbReference>
<keyword evidence="3" id="KW-1185">Reference proteome</keyword>
<organism evidence="2 3">
    <name type="scientific">Anaerotignum neopropionicum</name>
    <dbReference type="NCBI Taxonomy" id="36847"/>
    <lineage>
        <taxon>Bacteria</taxon>
        <taxon>Bacillati</taxon>
        <taxon>Bacillota</taxon>
        <taxon>Clostridia</taxon>
        <taxon>Lachnospirales</taxon>
        <taxon>Anaerotignaceae</taxon>
        <taxon>Anaerotignum</taxon>
    </lineage>
</organism>
<dbReference type="GO" id="GO:0030234">
    <property type="term" value="F:enzyme regulator activity"/>
    <property type="evidence" value="ECO:0007669"/>
    <property type="project" value="InterPro"/>
</dbReference>
<dbReference type="AlphaFoldDB" id="A0A136WF48"/>
<dbReference type="InterPro" id="IPR017918">
    <property type="entry name" value="N-reg_PII_CS"/>
</dbReference>
<dbReference type="SUPFAM" id="SSF54913">
    <property type="entry name" value="GlnB-like"/>
    <property type="match status" value="1"/>
</dbReference>
<reference evidence="2 3" key="1">
    <citation type="submission" date="2016-01" db="EMBL/GenBank/DDBJ databases">
        <title>Genome sequence of Clostridium neopropionicum X4, DSM-3847.</title>
        <authorList>
            <person name="Poehlein A."/>
            <person name="Beck M.H."/>
            <person name="Bengelsdorf F.R."/>
            <person name="Daniel R."/>
            <person name="Duerre P."/>
        </authorList>
    </citation>
    <scope>NUCLEOTIDE SEQUENCE [LARGE SCALE GENOMIC DNA]</scope>
    <source>
        <strain evidence="2 3">DSM-3847</strain>
    </source>
</reference>
<protein>
    <submittedName>
        <fullName evidence="2">Nitrogen regulatory protein P-II</fullName>
    </submittedName>
</protein>
<evidence type="ECO:0000256" key="1">
    <source>
        <dbReference type="RuleBase" id="RU003936"/>
    </source>
</evidence>
<dbReference type="GO" id="GO:0005524">
    <property type="term" value="F:ATP binding"/>
    <property type="evidence" value="ECO:0007669"/>
    <property type="project" value="TreeGrafter"/>
</dbReference>
<dbReference type="PROSITE" id="PS51343">
    <property type="entry name" value="PII_GLNB_DOM"/>
    <property type="match status" value="1"/>
</dbReference>
<evidence type="ECO:0000313" key="2">
    <source>
        <dbReference type="EMBL" id="KXL53125.1"/>
    </source>
</evidence>
<dbReference type="Proteomes" id="UP000070539">
    <property type="component" value="Unassembled WGS sequence"/>
</dbReference>
<sequence>MKEIMAFIRTNKVNATKKALAEGGYPSFSCRSCLGRGKKSIDAELLKLVLSTGELPMNATGEHLTEAVRLIPKRFFTVIVDDSNVNDVVEIIIAANQTGHPGDGKIFVLPINESYKVRSGESTTEAY</sequence>
<name>A0A136WF48_9FIRM</name>
<dbReference type="PATRIC" id="fig|36847.3.peg.1945"/>
<dbReference type="RefSeq" id="WP_066087301.1">
    <property type="nucleotide sequence ID" value="NZ_LRVM01000004.1"/>
</dbReference>
<dbReference type="OrthoDB" id="9802729at2"/>
<dbReference type="PANTHER" id="PTHR30115">
    <property type="entry name" value="NITROGEN REGULATORY PROTEIN P-II"/>
    <property type="match status" value="1"/>
</dbReference>
<accession>A0A136WF48</accession>
<dbReference type="EMBL" id="LRVM01000004">
    <property type="protein sequence ID" value="KXL53125.1"/>
    <property type="molecule type" value="Genomic_DNA"/>
</dbReference>
<dbReference type="PROSITE" id="PS00638">
    <property type="entry name" value="PII_GLNB_CTER"/>
    <property type="match status" value="1"/>
</dbReference>
<dbReference type="SMART" id="SM00938">
    <property type="entry name" value="P-II"/>
    <property type="match status" value="1"/>
</dbReference>
<dbReference type="Pfam" id="PF00543">
    <property type="entry name" value="P-II"/>
    <property type="match status" value="1"/>
</dbReference>
<dbReference type="InterPro" id="IPR011322">
    <property type="entry name" value="N-reg_PII-like_a/b"/>
</dbReference>
<dbReference type="InterPro" id="IPR015867">
    <property type="entry name" value="N-reg_PII/ATP_PRibTrfase_C"/>
</dbReference>
<dbReference type="PANTHER" id="PTHR30115:SF11">
    <property type="entry name" value="NITROGEN REGULATORY PROTEIN P-II HOMOLOG"/>
    <property type="match status" value="1"/>
</dbReference>
<evidence type="ECO:0000313" key="3">
    <source>
        <dbReference type="Proteomes" id="UP000070539"/>
    </source>
</evidence>
<dbReference type="Gene3D" id="3.30.70.120">
    <property type="match status" value="1"/>
</dbReference>
<dbReference type="GO" id="GO:0005829">
    <property type="term" value="C:cytosol"/>
    <property type="evidence" value="ECO:0007669"/>
    <property type="project" value="TreeGrafter"/>
</dbReference>
<dbReference type="PRINTS" id="PR00340">
    <property type="entry name" value="PIIGLNB"/>
</dbReference>
<dbReference type="GO" id="GO:0006808">
    <property type="term" value="P:regulation of nitrogen utilization"/>
    <property type="evidence" value="ECO:0007669"/>
    <property type="project" value="InterPro"/>
</dbReference>
<comment type="similarity">
    <text evidence="1">Belongs to the P(II) protein family.</text>
</comment>
<proteinExistence type="inferred from homology"/>
<gene>
    <name evidence="2" type="primary">glnB_2</name>
    <name evidence="2" type="ORF">CLNEO_16680</name>
</gene>
<comment type="caution">
    <text evidence="2">The sequence shown here is derived from an EMBL/GenBank/DDBJ whole genome shotgun (WGS) entry which is preliminary data.</text>
</comment>